<organism evidence="2 3">
    <name type="scientific">Babesia divergens</name>
    <dbReference type="NCBI Taxonomy" id="32595"/>
    <lineage>
        <taxon>Eukaryota</taxon>
        <taxon>Sar</taxon>
        <taxon>Alveolata</taxon>
        <taxon>Apicomplexa</taxon>
        <taxon>Aconoidasida</taxon>
        <taxon>Piroplasmida</taxon>
        <taxon>Babesiidae</taxon>
        <taxon>Babesia</taxon>
    </lineage>
</organism>
<accession>A0AAD9LDN7</accession>
<evidence type="ECO:0000313" key="3">
    <source>
        <dbReference type="Proteomes" id="UP001195914"/>
    </source>
</evidence>
<keyword evidence="3" id="KW-1185">Reference proteome</keyword>
<dbReference type="Proteomes" id="UP001195914">
    <property type="component" value="Unassembled WGS sequence"/>
</dbReference>
<sequence length="437" mass="49638">MSGLKDVLRSVKGSDGSSRPRFPKGKYMMRVEVEDHIIPIWEEGQIPSEETEPVEVPDADLHYSYSLESFIKRASIATEESVSSYDGEFSRLSESDLEEHEIRGVYLDEVPSAREQPGLLDPDCHPVYIDGVPIHDGSLTCVDMSPYADQFEIHEYEWFVGIDYNCANRYNPNPVGTGRTLKIPFDAIGKHVFCRAHRRVEIQTIDKRGTHKAKVYDPHVNIAKNAGYLPEPQFYVCCYLGYAIHTQDISSWCIVGPVFMSDEWSLELLECLSEGVYRIDAYLRFDDDLTREISSKPVSGDGSGPVKLTIDFQGLTLKDMTNNGDARNSVANLHKLYSANVFGGADNSATLGFEDFEVEESGYSPDELLLSIHKHKHALFYICLKFVDRWQCVFVSYTLSTFRRQKALGMEPSHWRFKLDGADVSSIRDFLRDHVFH</sequence>
<reference evidence="2" key="2">
    <citation type="submission" date="2021-05" db="EMBL/GenBank/DDBJ databases">
        <authorList>
            <person name="Pain A."/>
        </authorList>
    </citation>
    <scope>NUCLEOTIDE SEQUENCE</scope>
    <source>
        <strain evidence="2">1802A</strain>
    </source>
</reference>
<name>A0AAD9LDN7_BABDI</name>
<proteinExistence type="predicted"/>
<dbReference type="AlphaFoldDB" id="A0AAD9LDN7"/>
<dbReference type="EMBL" id="JAHBMH010000073">
    <property type="protein sequence ID" value="KAK1932630.1"/>
    <property type="molecule type" value="Genomic_DNA"/>
</dbReference>
<comment type="caution">
    <text evidence="2">The sequence shown here is derived from an EMBL/GenBank/DDBJ whole genome shotgun (WGS) entry which is preliminary data.</text>
</comment>
<gene>
    <name evidence="2" type="ORF">X943_000073</name>
</gene>
<reference evidence="2" key="1">
    <citation type="journal article" date="2014" name="Nucleic Acids Res.">
        <title>The evolutionary dynamics of variant antigen genes in Babesia reveal a history of genomic innovation underlying host-parasite interaction.</title>
        <authorList>
            <person name="Jackson A.P."/>
            <person name="Otto T.D."/>
            <person name="Darby A."/>
            <person name="Ramaprasad A."/>
            <person name="Xia D."/>
            <person name="Echaide I.E."/>
            <person name="Farber M."/>
            <person name="Gahlot S."/>
            <person name="Gamble J."/>
            <person name="Gupta D."/>
            <person name="Gupta Y."/>
            <person name="Jackson L."/>
            <person name="Malandrin L."/>
            <person name="Malas T.B."/>
            <person name="Moussa E."/>
            <person name="Nair M."/>
            <person name="Reid A.J."/>
            <person name="Sanders M."/>
            <person name="Sharma J."/>
            <person name="Tracey A."/>
            <person name="Quail M.A."/>
            <person name="Weir W."/>
            <person name="Wastling J.M."/>
            <person name="Hall N."/>
            <person name="Willadsen P."/>
            <person name="Lingelbach K."/>
            <person name="Shiels B."/>
            <person name="Tait A."/>
            <person name="Berriman M."/>
            <person name="Allred D.R."/>
            <person name="Pain A."/>
        </authorList>
    </citation>
    <scope>NUCLEOTIDE SEQUENCE</scope>
    <source>
        <strain evidence="2">1802A</strain>
    </source>
</reference>
<protein>
    <submittedName>
        <fullName evidence="2">Uncharacterized protein</fullName>
    </submittedName>
</protein>
<evidence type="ECO:0000313" key="2">
    <source>
        <dbReference type="EMBL" id="KAK1932630.1"/>
    </source>
</evidence>
<feature type="region of interest" description="Disordered" evidence="1">
    <location>
        <begin position="1"/>
        <end position="23"/>
    </location>
</feature>
<evidence type="ECO:0000256" key="1">
    <source>
        <dbReference type="SAM" id="MobiDB-lite"/>
    </source>
</evidence>